<organism evidence="2 3">
    <name type="scientific">Streptomyces adustus</name>
    <dbReference type="NCBI Taxonomy" id="1609272"/>
    <lineage>
        <taxon>Bacteria</taxon>
        <taxon>Bacillati</taxon>
        <taxon>Actinomycetota</taxon>
        <taxon>Actinomycetes</taxon>
        <taxon>Kitasatosporales</taxon>
        <taxon>Streptomycetaceae</taxon>
        <taxon>Streptomyces</taxon>
    </lineage>
</organism>
<evidence type="ECO:0000313" key="3">
    <source>
        <dbReference type="Proteomes" id="UP000325849"/>
    </source>
</evidence>
<keyword evidence="3" id="KW-1185">Reference proteome</keyword>
<dbReference type="Proteomes" id="UP000325849">
    <property type="component" value="Unassembled WGS sequence"/>
</dbReference>
<dbReference type="SUPFAM" id="SSF54593">
    <property type="entry name" value="Glyoxalase/Bleomycin resistance protein/Dihydroxybiphenyl dioxygenase"/>
    <property type="match status" value="2"/>
</dbReference>
<name>A0A5N8VEH4_9ACTN</name>
<dbReference type="InterPro" id="IPR029068">
    <property type="entry name" value="Glyas_Bleomycin-R_OHBP_Dase"/>
</dbReference>
<dbReference type="PROSITE" id="PS51819">
    <property type="entry name" value="VOC"/>
    <property type="match status" value="2"/>
</dbReference>
<dbReference type="EMBL" id="VJZD01000075">
    <property type="protein sequence ID" value="MPY33449.1"/>
    <property type="molecule type" value="Genomic_DNA"/>
</dbReference>
<dbReference type="PANTHER" id="PTHR33993">
    <property type="entry name" value="GLYOXALASE-RELATED"/>
    <property type="match status" value="1"/>
</dbReference>
<dbReference type="Pfam" id="PF00903">
    <property type="entry name" value="Glyoxalase"/>
    <property type="match status" value="2"/>
</dbReference>
<dbReference type="InterPro" id="IPR037523">
    <property type="entry name" value="VOC_core"/>
</dbReference>
<dbReference type="Gene3D" id="3.10.180.10">
    <property type="entry name" value="2,3-Dihydroxybiphenyl 1,2-Dioxygenase, domain 1"/>
    <property type="match status" value="2"/>
</dbReference>
<accession>A0A5N8VEH4</accession>
<sequence>MLTTRFVDGSPNWIDLGTSDIEGATAFYAALFGWQFVSAGPEAGGYGFFQLGGRTAAGGMQTTAEQGPPSWNVYFQSPDVEATAKTAEQAHGRVLHPPIDVMGQGHMAILADPAGVQFGLWQPGRIKGVDVAEETGSLCWVELYTPDIAAAAAFYHKVLGHETSGVPFPGGTYTCLNPAGGGEDSMFGGLVPLADDPMEAATGPYWLPYFEVTDTDAAVAKAQELGGTVRMPATDVPDVGRIAKLADPSGARFAVIRSAQQQP</sequence>
<gene>
    <name evidence="2" type="ORF">FNH09_19955</name>
</gene>
<dbReference type="InterPro" id="IPR052164">
    <property type="entry name" value="Anthracycline_SecMetBiosynth"/>
</dbReference>
<dbReference type="AlphaFoldDB" id="A0A5N8VEH4"/>
<comment type="caution">
    <text evidence="2">The sequence shown here is derived from an EMBL/GenBank/DDBJ whole genome shotgun (WGS) entry which is preliminary data.</text>
</comment>
<feature type="domain" description="VOC" evidence="1">
    <location>
        <begin position="137"/>
        <end position="258"/>
    </location>
</feature>
<dbReference type="RefSeq" id="WP_152889899.1">
    <property type="nucleotide sequence ID" value="NZ_VJZD01000075.1"/>
</dbReference>
<reference evidence="2 3" key="1">
    <citation type="submission" date="2019-07" db="EMBL/GenBank/DDBJ databases">
        <title>New species of Amycolatopsis and Streptomyces.</title>
        <authorList>
            <person name="Duangmal K."/>
            <person name="Teo W.F.A."/>
            <person name="Lipun K."/>
        </authorList>
    </citation>
    <scope>NUCLEOTIDE SEQUENCE [LARGE SCALE GENOMIC DNA]</scope>
    <source>
        <strain evidence="2 3">NBRC 109810</strain>
    </source>
</reference>
<evidence type="ECO:0000259" key="1">
    <source>
        <dbReference type="PROSITE" id="PS51819"/>
    </source>
</evidence>
<evidence type="ECO:0000313" key="2">
    <source>
        <dbReference type="EMBL" id="MPY33449.1"/>
    </source>
</evidence>
<dbReference type="OrthoDB" id="9793039at2"/>
<protein>
    <submittedName>
        <fullName evidence="2">VOC family protein</fullName>
    </submittedName>
</protein>
<proteinExistence type="predicted"/>
<dbReference type="InterPro" id="IPR004360">
    <property type="entry name" value="Glyas_Fos-R_dOase_dom"/>
</dbReference>
<dbReference type="CDD" id="cd07247">
    <property type="entry name" value="SgaA_N_like"/>
    <property type="match status" value="2"/>
</dbReference>
<feature type="domain" description="VOC" evidence="1">
    <location>
        <begin position="10"/>
        <end position="123"/>
    </location>
</feature>
<dbReference type="PANTHER" id="PTHR33993:SF10">
    <property type="entry name" value="CONSERVED PROTEIN"/>
    <property type="match status" value="1"/>
</dbReference>